<proteinExistence type="predicted"/>
<accession>A0A840ARY7</accession>
<dbReference type="GO" id="GO:0006189">
    <property type="term" value="P:'de novo' IMP biosynthetic process"/>
    <property type="evidence" value="ECO:0007669"/>
    <property type="project" value="InterPro"/>
</dbReference>
<dbReference type="Proteomes" id="UP000553963">
    <property type="component" value="Unassembled WGS sequence"/>
</dbReference>
<dbReference type="InterPro" id="IPR039476">
    <property type="entry name" value="P2CMN_synthase_LarB"/>
</dbReference>
<reference evidence="2 3" key="1">
    <citation type="submission" date="2020-08" db="EMBL/GenBank/DDBJ databases">
        <title>Genomic Encyclopedia of Type Strains, Phase IV (KMG-IV): sequencing the most valuable type-strain genomes for metagenomic binning, comparative biology and taxonomic classification.</title>
        <authorList>
            <person name="Goeker M."/>
        </authorList>
    </citation>
    <scope>NUCLEOTIDE SEQUENCE [LARGE SCALE GENOMIC DNA]</scope>
    <source>
        <strain evidence="2 3">DSM 25966</strain>
    </source>
</reference>
<dbReference type="Gene3D" id="3.40.50.1970">
    <property type="match status" value="1"/>
</dbReference>
<sequence length="229" mass="23810">MTSPDIVFDYERGERIGLDEAVFCAGKGPAQISAILSLAAERGRGLLLTRLDADGLAQLPPDQARALDYCVMSRTAFFGPLRPVTSRGRVAIVAAGTSDAVVAREAERTLRHAGIEASLILDVGVAGLWRLLERIDEILRFPVVIAVAGMDAAIASVLGGLLRGTIICVPTSVGYGAAEAGRTALNAMLSSCAPGLLTCNIDSGYGAACAAIRILNSFPDAQQDPSRGS</sequence>
<evidence type="ECO:0000313" key="3">
    <source>
        <dbReference type="Proteomes" id="UP000553963"/>
    </source>
</evidence>
<feature type="domain" description="PurE" evidence="1">
    <location>
        <begin position="88"/>
        <end position="226"/>
    </location>
</feature>
<evidence type="ECO:0000259" key="1">
    <source>
        <dbReference type="SMART" id="SM01001"/>
    </source>
</evidence>
<dbReference type="GO" id="GO:0016787">
    <property type="term" value="F:hydrolase activity"/>
    <property type="evidence" value="ECO:0007669"/>
    <property type="project" value="InterPro"/>
</dbReference>
<dbReference type="Pfam" id="PF00731">
    <property type="entry name" value="AIRC"/>
    <property type="match status" value="1"/>
</dbReference>
<protein>
    <recommendedName>
        <fullName evidence="1">PurE domain-containing protein</fullName>
    </recommendedName>
</protein>
<dbReference type="AlphaFoldDB" id="A0A840ARY7"/>
<dbReference type="RefSeq" id="WP_183399382.1">
    <property type="nucleotide sequence ID" value="NZ_JACIDS010000003.1"/>
</dbReference>
<gene>
    <name evidence="2" type="ORF">GGR25_002827</name>
</gene>
<dbReference type="NCBIfam" id="NF033503">
    <property type="entry name" value="LarB"/>
    <property type="match status" value="1"/>
</dbReference>
<dbReference type="EMBL" id="JACIDS010000003">
    <property type="protein sequence ID" value="MBB3931777.1"/>
    <property type="molecule type" value="Genomic_DNA"/>
</dbReference>
<dbReference type="SUPFAM" id="SSF52255">
    <property type="entry name" value="N5-CAIR mutase (phosphoribosylaminoimidazole carboxylase, PurE)"/>
    <property type="match status" value="1"/>
</dbReference>
<dbReference type="PANTHER" id="PTHR43064:SF1">
    <property type="entry name" value="SLL1489 PROTEIN"/>
    <property type="match status" value="1"/>
</dbReference>
<keyword evidence="3" id="KW-1185">Reference proteome</keyword>
<comment type="caution">
    <text evidence="2">The sequence shown here is derived from an EMBL/GenBank/DDBJ whole genome shotgun (WGS) entry which is preliminary data.</text>
</comment>
<name>A0A840ARY7_9HYPH</name>
<dbReference type="InterPro" id="IPR000031">
    <property type="entry name" value="PurE_dom"/>
</dbReference>
<dbReference type="PANTHER" id="PTHR43064">
    <property type="entry name" value="PHOSPHORIBOSYLAMINOIMIDAZOLE CARBOXYLASE-RELATED"/>
    <property type="match status" value="1"/>
</dbReference>
<organism evidence="2 3">
    <name type="scientific">Kaistia hirudinis</name>
    <dbReference type="NCBI Taxonomy" id="1293440"/>
    <lineage>
        <taxon>Bacteria</taxon>
        <taxon>Pseudomonadati</taxon>
        <taxon>Pseudomonadota</taxon>
        <taxon>Alphaproteobacteria</taxon>
        <taxon>Hyphomicrobiales</taxon>
        <taxon>Kaistiaceae</taxon>
        <taxon>Kaistia</taxon>
    </lineage>
</organism>
<dbReference type="SMART" id="SM01001">
    <property type="entry name" value="AIRC"/>
    <property type="match status" value="1"/>
</dbReference>
<evidence type="ECO:0000313" key="2">
    <source>
        <dbReference type="EMBL" id="MBB3931777.1"/>
    </source>
</evidence>